<keyword evidence="5" id="KW-0029">Amino-acid transport</keyword>
<feature type="transmembrane region" description="Helical" evidence="10">
    <location>
        <begin position="312"/>
        <end position="333"/>
    </location>
</feature>
<feature type="transmembrane region" description="Helical" evidence="10">
    <location>
        <begin position="506"/>
        <end position="527"/>
    </location>
</feature>
<evidence type="ECO:0000256" key="1">
    <source>
        <dbReference type="ARBA" id="ARBA00004651"/>
    </source>
</evidence>
<proteinExistence type="inferred from homology"/>
<feature type="transmembrane region" description="Helical" evidence="10">
    <location>
        <begin position="25"/>
        <end position="51"/>
    </location>
</feature>
<comment type="similarity">
    <text evidence="8">Belongs to the binding-protein-dependent transport system permease family. LivHM subfamily.</text>
</comment>
<dbReference type="PANTHER" id="PTHR11795:SF442">
    <property type="entry name" value="ABC TRANSPORTER ATP-BINDING PROTEIN"/>
    <property type="match status" value="1"/>
</dbReference>
<keyword evidence="6 10" id="KW-1133">Transmembrane helix</keyword>
<dbReference type="GO" id="GO:0015658">
    <property type="term" value="F:branched-chain amino acid transmembrane transporter activity"/>
    <property type="evidence" value="ECO:0007669"/>
    <property type="project" value="InterPro"/>
</dbReference>
<feature type="transmembrane region" description="Helical" evidence="10">
    <location>
        <begin position="256"/>
        <end position="279"/>
    </location>
</feature>
<evidence type="ECO:0000256" key="7">
    <source>
        <dbReference type="ARBA" id="ARBA00023136"/>
    </source>
</evidence>
<reference evidence="11 12" key="1">
    <citation type="submission" date="2020-10" db="EMBL/GenBank/DDBJ databases">
        <title>Degradation of 1,4-Dioxane by Xanthobacter sp. YN2, via a Novel Group-2 Soluble Di-Iron Monooxygenase.</title>
        <authorList>
            <person name="Ma F."/>
            <person name="Wang Y."/>
            <person name="Yang J."/>
            <person name="Guo H."/>
            <person name="Su D."/>
            <person name="Yu L."/>
        </authorList>
    </citation>
    <scope>NUCLEOTIDE SEQUENCE [LARGE SCALE GENOMIC DNA]</scope>
    <source>
        <strain evidence="11 12">YN2</strain>
    </source>
</reference>
<sequence>MEFLLVQALSGLASAASLFLVASGLSIIFGVTRIVNFAHGAFYMLGAYVAFTLTDRFAGPLGFWGSILVASLVVAALGALMEMVLLRRIYHAPELFQLLATFGVTLMVQDLVVLIWGAEDLMGPRAPGFAGAVELFGRRVPAYDFLLISLGPIVLGLLWLVFHRTRWGVLVRAATQDREMVASLGVNQKWLFTSVFALGVFLAALGGALQIPRTTVSHAMDLSIIVEVFVVVVIGGLGSVTGAFVAAILVSELNAFGILILPQISMVIVFLAMAAVLVVRPWGLFGKPDATVRAATGVAIRPWRPMSGMERAAVAAAVAVAAALPFFAGSYALSVGSEILVFVLFAASLHFLMTVGGLASFGHAAYFGLGAYGAAFLVKYLGAPMEAALLVGPLLGLAGAVVFGWFCVRLSGVYFAMLTLAFAQIAWSVAFQWVEVTGGDNGMLGIWPASWAATPQGFFWLALAIVTVGVALLRMLVFSPFGFGLRAARDSTLRAEAIGIDRKSTQWAAFIVAGTFAGVAGALFAFLKGSVFPENLAIPTSVDGLVMVLLGGIETVSGAVIGAIVYKALAIWLMSKTELSKLVLGGVIVLLVVAFPKGIVGFLEDLRHRLRPPRPNGAGPQAAGYGAKVEAAE</sequence>
<dbReference type="CDD" id="cd06582">
    <property type="entry name" value="TM_PBP1_LivH_like"/>
    <property type="match status" value="1"/>
</dbReference>
<feature type="transmembrane region" description="Helical" evidence="10">
    <location>
        <begin position="458"/>
        <end position="485"/>
    </location>
</feature>
<dbReference type="InterPro" id="IPR043428">
    <property type="entry name" value="LivM-like"/>
</dbReference>
<feature type="transmembrane region" description="Helical" evidence="10">
    <location>
        <begin position="339"/>
        <end position="359"/>
    </location>
</feature>
<evidence type="ECO:0000256" key="4">
    <source>
        <dbReference type="ARBA" id="ARBA00022692"/>
    </source>
</evidence>
<evidence type="ECO:0000256" key="8">
    <source>
        <dbReference type="ARBA" id="ARBA00037998"/>
    </source>
</evidence>
<evidence type="ECO:0000256" key="5">
    <source>
        <dbReference type="ARBA" id="ARBA00022970"/>
    </source>
</evidence>
<accession>A0A974SLE1</accession>
<dbReference type="Proteomes" id="UP000596427">
    <property type="component" value="Chromosome"/>
</dbReference>
<feature type="transmembrane region" description="Helical" evidence="10">
    <location>
        <begin position="190"/>
        <end position="212"/>
    </location>
</feature>
<dbReference type="AlphaFoldDB" id="A0A974SLE1"/>
<feature type="transmembrane region" description="Helical" evidence="10">
    <location>
        <begin position="413"/>
        <end position="434"/>
    </location>
</feature>
<keyword evidence="4 10" id="KW-0812">Transmembrane</keyword>
<dbReference type="PANTHER" id="PTHR11795">
    <property type="entry name" value="BRANCHED-CHAIN AMINO ACID TRANSPORT SYSTEM PERMEASE PROTEIN LIVH"/>
    <property type="match status" value="1"/>
</dbReference>
<organism evidence="11 12">
    <name type="scientific">Xanthobacter dioxanivorans</name>
    <dbReference type="NCBI Taxonomy" id="2528964"/>
    <lineage>
        <taxon>Bacteria</taxon>
        <taxon>Pseudomonadati</taxon>
        <taxon>Pseudomonadota</taxon>
        <taxon>Alphaproteobacteria</taxon>
        <taxon>Hyphomicrobiales</taxon>
        <taxon>Xanthobacteraceae</taxon>
        <taxon>Xanthobacter</taxon>
    </lineage>
</organism>
<name>A0A974SLE1_9HYPH</name>
<feature type="transmembrane region" description="Helical" evidence="10">
    <location>
        <begin position="224"/>
        <end position="250"/>
    </location>
</feature>
<evidence type="ECO:0000313" key="12">
    <source>
        <dbReference type="Proteomes" id="UP000596427"/>
    </source>
</evidence>
<comment type="subcellular location">
    <subcellularLocation>
        <location evidence="1">Cell membrane</location>
        <topology evidence="1">Multi-pass membrane protein</topology>
    </subcellularLocation>
</comment>
<dbReference type="InterPro" id="IPR052157">
    <property type="entry name" value="BCAA_transport_permease"/>
</dbReference>
<dbReference type="CDD" id="cd06581">
    <property type="entry name" value="TM_PBP1_LivM_like"/>
    <property type="match status" value="1"/>
</dbReference>
<feature type="transmembrane region" description="Helical" evidence="10">
    <location>
        <begin position="98"/>
        <end position="119"/>
    </location>
</feature>
<feature type="transmembrane region" description="Helical" evidence="10">
    <location>
        <begin position="547"/>
        <end position="570"/>
    </location>
</feature>
<dbReference type="EMBL" id="CP063362">
    <property type="protein sequence ID" value="QRG08438.1"/>
    <property type="molecule type" value="Genomic_DNA"/>
</dbReference>
<keyword evidence="12" id="KW-1185">Reference proteome</keyword>
<keyword evidence="3" id="KW-1003">Cell membrane</keyword>
<feature type="transmembrane region" description="Helical" evidence="10">
    <location>
        <begin position="140"/>
        <end position="162"/>
    </location>
</feature>
<dbReference type="RefSeq" id="WP_203195346.1">
    <property type="nucleotide sequence ID" value="NZ_CP063362.1"/>
</dbReference>
<feature type="region of interest" description="Disordered" evidence="9">
    <location>
        <begin position="613"/>
        <end position="633"/>
    </location>
</feature>
<feature type="transmembrane region" description="Helical" evidence="10">
    <location>
        <begin position="387"/>
        <end position="406"/>
    </location>
</feature>
<gene>
    <name evidence="11" type="ORF">EZH22_09175</name>
</gene>
<evidence type="ECO:0000256" key="2">
    <source>
        <dbReference type="ARBA" id="ARBA00022448"/>
    </source>
</evidence>
<dbReference type="KEGG" id="xdi:EZH22_09175"/>
<evidence type="ECO:0000256" key="9">
    <source>
        <dbReference type="SAM" id="MobiDB-lite"/>
    </source>
</evidence>
<evidence type="ECO:0000313" key="11">
    <source>
        <dbReference type="EMBL" id="QRG08438.1"/>
    </source>
</evidence>
<evidence type="ECO:0000256" key="6">
    <source>
        <dbReference type="ARBA" id="ARBA00022989"/>
    </source>
</evidence>
<dbReference type="Pfam" id="PF02653">
    <property type="entry name" value="BPD_transp_2"/>
    <property type="match status" value="2"/>
</dbReference>
<dbReference type="GO" id="GO:0005886">
    <property type="term" value="C:plasma membrane"/>
    <property type="evidence" value="ECO:0007669"/>
    <property type="project" value="UniProtKB-SubCell"/>
</dbReference>
<feature type="transmembrane region" description="Helical" evidence="10">
    <location>
        <begin position="63"/>
        <end position="86"/>
    </location>
</feature>
<evidence type="ECO:0000256" key="10">
    <source>
        <dbReference type="SAM" id="Phobius"/>
    </source>
</evidence>
<dbReference type="GO" id="GO:0006865">
    <property type="term" value="P:amino acid transport"/>
    <property type="evidence" value="ECO:0007669"/>
    <property type="project" value="UniProtKB-KW"/>
</dbReference>
<dbReference type="InterPro" id="IPR001851">
    <property type="entry name" value="ABC_transp_permease"/>
</dbReference>
<keyword evidence="2" id="KW-0813">Transport</keyword>
<keyword evidence="7 10" id="KW-0472">Membrane</keyword>
<feature type="transmembrane region" description="Helical" evidence="10">
    <location>
        <begin position="582"/>
        <end position="603"/>
    </location>
</feature>
<protein>
    <submittedName>
        <fullName evidence="11">ABC transporter permease</fullName>
    </submittedName>
</protein>
<evidence type="ECO:0000256" key="3">
    <source>
        <dbReference type="ARBA" id="ARBA00022475"/>
    </source>
</evidence>